<dbReference type="PANTHER" id="PTHR43975:SF2">
    <property type="entry name" value="EG:BACR7A4.14 PROTEIN-RELATED"/>
    <property type="match status" value="1"/>
</dbReference>
<reference evidence="1 2" key="1">
    <citation type="journal article" date="2023" name="G3 (Bethesda)">
        <title>A chromosome-level genome assembly of Zasmidium syzygii isolated from banana leaves.</title>
        <authorList>
            <person name="van Westerhoven A.C."/>
            <person name="Mehrabi R."/>
            <person name="Talebi R."/>
            <person name="Steentjes M.B.F."/>
            <person name="Corcolon B."/>
            <person name="Chong P.A."/>
            <person name="Kema G.H.J."/>
            <person name="Seidl M.F."/>
        </authorList>
    </citation>
    <scope>NUCLEOTIDE SEQUENCE [LARGE SCALE GENOMIC DNA]</scope>
    <source>
        <strain evidence="1 2">P124</strain>
    </source>
</reference>
<evidence type="ECO:0000313" key="2">
    <source>
        <dbReference type="Proteomes" id="UP001305779"/>
    </source>
</evidence>
<keyword evidence="2" id="KW-1185">Reference proteome</keyword>
<dbReference type="Proteomes" id="UP001305779">
    <property type="component" value="Unassembled WGS sequence"/>
</dbReference>
<dbReference type="SUPFAM" id="SSF51735">
    <property type="entry name" value="NAD(P)-binding Rossmann-fold domains"/>
    <property type="match status" value="1"/>
</dbReference>
<dbReference type="PRINTS" id="PR00081">
    <property type="entry name" value="GDHRDH"/>
</dbReference>
<dbReference type="PANTHER" id="PTHR43975">
    <property type="entry name" value="ZGC:101858"/>
    <property type="match status" value="1"/>
</dbReference>
<dbReference type="Pfam" id="PF00106">
    <property type="entry name" value="adh_short"/>
    <property type="match status" value="1"/>
</dbReference>
<proteinExistence type="predicted"/>
<dbReference type="CDD" id="cd05233">
    <property type="entry name" value="SDR_c"/>
    <property type="match status" value="1"/>
</dbReference>
<comment type="caution">
    <text evidence="1">The sequence shown here is derived from an EMBL/GenBank/DDBJ whole genome shotgun (WGS) entry which is preliminary data.</text>
</comment>
<dbReference type="InterPro" id="IPR036291">
    <property type="entry name" value="NAD(P)-bd_dom_sf"/>
</dbReference>
<organism evidence="1 2">
    <name type="scientific">Zasmidium cellare</name>
    <name type="common">Wine cellar mold</name>
    <name type="synonym">Racodium cellare</name>
    <dbReference type="NCBI Taxonomy" id="395010"/>
    <lineage>
        <taxon>Eukaryota</taxon>
        <taxon>Fungi</taxon>
        <taxon>Dikarya</taxon>
        <taxon>Ascomycota</taxon>
        <taxon>Pezizomycotina</taxon>
        <taxon>Dothideomycetes</taxon>
        <taxon>Dothideomycetidae</taxon>
        <taxon>Mycosphaerellales</taxon>
        <taxon>Mycosphaerellaceae</taxon>
        <taxon>Zasmidium</taxon>
    </lineage>
</organism>
<protein>
    <recommendedName>
        <fullName evidence="3">NAD(P)-binding protein</fullName>
    </recommendedName>
</protein>
<dbReference type="InterPro" id="IPR002347">
    <property type="entry name" value="SDR_fam"/>
</dbReference>
<dbReference type="EMBL" id="JAXOVC010000001">
    <property type="protein sequence ID" value="KAK4508719.1"/>
    <property type="molecule type" value="Genomic_DNA"/>
</dbReference>
<evidence type="ECO:0008006" key="3">
    <source>
        <dbReference type="Google" id="ProtNLM"/>
    </source>
</evidence>
<dbReference type="Gene3D" id="3.40.50.720">
    <property type="entry name" value="NAD(P)-binding Rossmann-like Domain"/>
    <property type="match status" value="1"/>
</dbReference>
<gene>
    <name evidence="1" type="ORF">PRZ48_002458</name>
</gene>
<accession>A0ABR0F440</accession>
<evidence type="ECO:0000313" key="1">
    <source>
        <dbReference type="EMBL" id="KAK4508719.1"/>
    </source>
</evidence>
<name>A0ABR0F440_ZASCE</name>
<sequence length="301" mass="33341">MSKYIRNPNNLPSPVPTFHSDTYPSISPLHNPSLRLDGKHLILTGGGTGIGRETVLSFARAGVAKITLFGGRRGELLEETKALVEKEFPSVQVGIWAGDVCDEAGVRKGVEGMGKWDVLVLNSGYLSEKGRVADVEVGDWWRAFEVSLKGSLVVLQALLPHRNANASVISTNSLVINYQYPERSSYIVSKLALARMMECLAQEEEDLFVVSFHPGGVDTAMYNKFFGDYAPTQKAKTGTDTLQLPADFAVWLASPEARFLRGRFVYANWDVEELKKVCEERFAREPEFLKANVIGWPFSPP</sequence>